<proteinExistence type="predicted"/>
<sequence>MQDSQVWLRLMKKIKDVRERLLSGPLAMPSWIYVAPGSVSSIVSALDYWLKTTPKKTVKGILEHHELKSPLDLHDSFLGMAGVSTAYKEMVQSTRSRAEQQVAAVVDGFSDADLQAQDICPPGLSMSEARKFIKKFMVDEFLNDQGAGGSRGSDIFEKEMDWYKEMNCFYPPRELEKRHFGLAALKKQVMEQEAKGQHPNPDKQVVYAADKEYYETWKPNITLFDPTADDYDSRYIKGYPKLSMDFFSTIKAFRTCYDTFELGEGGPELEPHRISYGYVSRVFEAAAEAILALSSKAFSSGIDREGDRGRGGIAVEVICGELIDELRKMKLHDLALRSGGDLDPHGLSSRPEHFPNSYVRIWMSNIPDYTHGLITTAVYVLPVLRTDTEDAAIASNCVLNTGAFKDDDEFIHTYTLLTPTDVPGFLGCRIINSRALADVLSVGHVKPGPPSPIKDLATRGELIRWLDRQLVNTLSPGKPHQGMVRVRSPNNMVAFVNLLVRLCDLGFPAHWISDYVQSMLMDKVVTRAVPARELPIPVSDIHSSQQGADRKLGLGPWIAELEAVLASVRKGLPFFVSLPADDGIVVASELEDVGKFEAKIRSFAELRLMQHIFSPFDPVANLLFWKPSPSSGRNDQALKKEGEKIIEQEIDGVLSSSVGQQSSKWNGKFLVLTAQESMGQDKSVSWRMAKKRVERMRTEGWVMMVVTSDFRVAVTKPVPASEWWEVQDLD</sequence>
<accession>A0ACB6ZLV2</accession>
<keyword evidence="2" id="KW-1185">Reference proteome</keyword>
<evidence type="ECO:0000313" key="1">
    <source>
        <dbReference type="EMBL" id="KAF9650795.1"/>
    </source>
</evidence>
<organism evidence="1 2">
    <name type="scientific">Thelephora ganbajun</name>
    <name type="common">Ganba fungus</name>
    <dbReference type="NCBI Taxonomy" id="370292"/>
    <lineage>
        <taxon>Eukaryota</taxon>
        <taxon>Fungi</taxon>
        <taxon>Dikarya</taxon>
        <taxon>Basidiomycota</taxon>
        <taxon>Agaricomycotina</taxon>
        <taxon>Agaricomycetes</taxon>
        <taxon>Thelephorales</taxon>
        <taxon>Thelephoraceae</taxon>
        <taxon>Thelephora</taxon>
    </lineage>
</organism>
<evidence type="ECO:0000313" key="2">
    <source>
        <dbReference type="Proteomes" id="UP000886501"/>
    </source>
</evidence>
<comment type="caution">
    <text evidence="1">The sequence shown here is derived from an EMBL/GenBank/DDBJ whole genome shotgun (WGS) entry which is preliminary data.</text>
</comment>
<dbReference type="EMBL" id="MU117981">
    <property type="protein sequence ID" value="KAF9650795.1"/>
    <property type="molecule type" value="Genomic_DNA"/>
</dbReference>
<protein>
    <submittedName>
        <fullName evidence="1">Uncharacterized protein</fullName>
    </submittedName>
</protein>
<reference evidence="1" key="2">
    <citation type="journal article" date="2020" name="Nat. Commun.">
        <title>Large-scale genome sequencing of mycorrhizal fungi provides insights into the early evolution of symbiotic traits.</title>
        <authorList>
            <person name="Miyauchi S."/>
            <person name="Kiss E."/>
            <person name="Kuo A."/>
            <person name="Drula E."/>
            <person name="Kohler A."/>
            <person name="Sanchez-Garcia M."/>
            <person name="Morin E."/>
            <person name="Andreopoulos B."/>
            <person name="Barry K.W."/>
            <person name="Bonito G."/>
            <person name="Buee M."/>
            <person name="Carver A."/>
            <person name="Chen C."/>
            <person name="Cichocki N."/>
            <person name="Clum A."/>
            <person name="Culley D."/>
            <person name="Crous P.W."/>
            <person name="Fauchery L."/>
            <person name="Girlanda M."/>
            <person name="Hayes R.D."/>
            <person name="Keri Z."/>
            <person name="LaButti K."/>
            <person name="Lipzen A."/>
            <person name="Lombard V."/>
            <person name="Magnuson J."/>
            <person name="Maillard F."/>
            <person name="Murat C."/>
            <person name="Nolan M."/>
            <person name="Ohm R.A."/>
            <person name="Pangilinan J."/>
            <person name="Pereira M.F."/>
            <person name="Perotto S."/>
            <person name="Peter M."/>
            <person name="Pfister S."/>
            <person name="Riley R."/>
            <person name="Sitrit Y."/>
            <person name="Stielow J.B."/>
            <person name="Szollosi G."/>
            <person name="Zifcakova L."/>
            <person name="Stursova M."/>
            <person name="Spatafora J.W."/>
            <person name="Tedersoo L."/>
            <person name="Vaario L.M."/>
            <person name="Yamada A."/>
            <person name="Yan M."/>
            <person name="Wang P."/>
            <person name="Xu J."/>
            <person name="Bruns T."/>
            <person name="Baldrian P."/>
            <person name="Vilgalys R."/>
            <person name="Dunand C."/>
            <person name="Henrissat B."/>
            <person name="Grigoriev I.V."/>
            <person name="Hibbett D."/>
            <person name="Nagy L.G."/>
            <person name="Martin F.M."/>
        </authorList>
    </citation>
    <scope>NUCLEOTIDE SEQUENCE</scope>
    <source>
        <strain evidence="1">P2</strain>
    </source>
</reference>
<reference evidence="1" key="1">
    <citation type="submission" date="2019-10" db="EMBL/GenBank/DDBJ databases">
        <authorList>
            <consortium name="DOE Joint Genome Institute"/>
            <person name="Kuo A."/>
            <person name="Miyauchi S."/>
            <person name="Kiss E."/>
            <person name="Drula E."/>
            <person name="Kohler A."/>
            <person name="Sanchez-Garcia M."/>
            <person name="Andreopoulos B."/>
            <person name="Barry K.W."/>
            <person name="Bonito G."/>
            <person name="Buee M."/>
            <person name="Carver A."/>
            <person name="Chen C."/>
            <person name="Cichocki N."/>
            <person name="Clum A."/>
            <person name="Culley D."/>
            <person name="Crous P.W."/>
            <person name="Fauchery L."/>
            <person name="Girlanda M."/>
            <person name="Hayes R."/>
            <person name="Keri Z."/>
            <person name="Labutti K."/>
            <person name="Lipzen A."/>
            <person name="Lombard V."/>
            <person name="Magnuson J."/>
            <person name="Maillard F."/>
            <person name="Morin E."/>
            <person name="Murat C."/>
            <person name="Nolan M."/>
            <person name="Ohm R."/>
            <person name="Pangilinan J."/>
            <person name="Pereira M."/>
            <person name="Perotto S."/>
            <person name="Peter M."/>
            <person name="Riley R."/>
            <person name="Sitrit Y."/>
            <person name="Stielow B."/>
            <person name="Szollosi G."/>
            <person name="Zifcakova L."/>
            <person name="Stursova M."/>
            <person name="Spatafora J.W."/>
            <person name="Tedersoo L."/>
            <person name="Vaario L.-M."/>
            <person name="Yamada A."/>
            <person name="Yan M."/>
            <person name="Wang P."/>
            <person name="Xu J."/>
            <person name="Bruns T."/>
            <person name="Baldrian P."/>
            <person name="Vilgalys R."/>
            <person name="Henrissat B."/>
            <person name="Grigoriev I.V."/>
            <person name="Hibbett D."/>
            <person name="Nagy L.G."/>
            <person name="Martin F.M."/>
        </authorList>
    </citation>
    <scope>NUCLEOTIDE SEQUENCE</scope>
    <source>
        <strain evidence="1">P2</strain>
    </source>
</reference>
<gene>
    <name evidence="1" type="ORF">BDM02DRAFT_3127458</name>
</gene>
<dbReference type="Proteomes" id="UP000886501">
    <property type="component" value="Unassembled WGS sequence"/>
</dbReference>
<name>A0ACB6ZLV2_THEGA</name>